<sequence>MENSKKTALIFGCGYLGKRVAQRLLDRDWHVSAVTRRRETATELSAAGIAPIVADWTRPSMLRDLPQTDRILIAVGWDRQGGQSQYDVYVGGLRNALQATSPQANLVYVSSTGVYHQSGGLWVDEASPCCPAIGSGGWAHLQAEALLRQNRPGSPSTILRMAGLYGPGRVPRGRDILSGQPLAAPTEGYLNLIHIEDAATAVMAAWETKSDGAKTYVVADGTPVIRRTYYEEIARVLGRPLPTFVSPDPAAMVSRRATTSKRIWTARFRRNLCPRLAFPDYRAGLRDVLR</sequence>
<evidence type="ECO:0000313" key="2">
    <source>
        <dbReference type="EMBL" id="QDV57266.1"/>
    </source>
</evidence>
<dbReference type="PANTHER" id="PTHR48079:SF6">
    <property type="entry name" value="NAD(P)-BINDING DOMAIN-CONTAINING PROTEIN-RELATED"/>
    <property type="match status" value="1"/>
</dbReference>
<dbReference type="GO" id="GO:0005737">
    <property type="term" value="C:cytoplasm"/>
    <property type="evidence" value="ECO:0007669"/>
    <property type="project" value="TreeGrafter"/>
</dbReference>
<keyword evidence="3" id="KW-1185">Reference proteome</keyword>
<organism evidence="2 3">
    <name type="scientific">Rosistilla oblonga</name>
    <dbReference type="NCBI Taxonomy" id="2527990"/>
    <lineage>
        <taxon>Bacteria</taxon>
        <taxon>Pseudomonadati</taxon>
        <taxon>Planctomycetota</taxon>
        <taxon>Planctomycetia</taxon>
        <taxon>Pirellulales</taxon>
        <taxon>Pirellulaceae</taxon>
        <taxon>Rosistilla</taxon>
    </lineage>
</organism>
<protein>
    <submittedName>
        <fullName evidence="2">NAD dependent epimerase/dehydratase family protein</fullName>
    </submittedName>
</protein>
<dbReference type="PANTHER" id="PTHR48079">
    <property type="entry name" value="PROTEIN YEEZ"/>
    <property type="match status" value="1"/>
</dbReference>
<feature type="domain" description="NAD-dependent epimerase/dehydratase" evidence="1">
    <location>
        <begin position="9"/>
        <end position="219"/>
    </location>
</feature>
<gene>
    <name evidence="2" type="ORF">Mal33_32700</name>
</gene>
<dbReference type="EMBL" id="CP036318">
    <property type="protein sequence ID" value="QDV57266.1"/>
    <property type="molecule type" value="Genomic_DNA"/>
</dbReference>
<dbReference type="InterPro" id="IPR051783">
    <property type="entry name" value="NAD(P)-dependent_oxidoreduct"/>
</dbReference>
<reference evidence="2 3" key="1">
    <citation type="submission" date="2019-02" db="EMBL/GenBank/DDBJ databases">
        <title>Deep-cultivation of Planctomycetes and their phenomic and genomic characterization uncovers novel biology.</title>
        <authorList>
            <person name="Wiegand S."/>
            <person name="Jogler M."/>
            <person name="Boedeker C."/>
            <person name="Pinto D."/>
            <person name="Vollmers J."/>
            <person name="Rivas-Marin E."/>
            <person name="Kohn T."/>
            <person name="Peeters S.H."/>
            <person name="Heuer A."/>
            <person name="Rast P."/>
            <person name="Oberbeckmann S."/>
            <person name="Bunk B."/>
            <person name="Jeske O."/>
            <person name="Meyerdierks A."/>
            <person name="Storesund J.E."/>
            <person name="Kallscheuer N."/>
            <person name="Luecker S."/>
            <person name="Lage O.M."/>
            <person name="Pohl T."/>
            <person name="Merkel B.J."/>
            <person name="Hornburger P."/>
            <person name="Mueller R.-W."/>
            <person name="Bruemmer F."/>
            <person name="Labrenz M."/>
            <person name="Spormann A.M."/>
            <person name="Op den Camp H."/>
            <person name="Overmann J."/>
            <person name="Amann R."/>
            <person name="Jetten M.S.M."/>
            <person name="Mascher T."/>
            <person name="Medema M.H."/>
            <person name="Devos D.P."/>
            <person name="Kaster A.-K."/>
            <person name="Ovreas L."/>
            <person name="Rohde M."/>
            <person name="Galperin M.Y."/>
            <person name="Jogler C."/>
        </authorList>
    </citation>
    <scope>NUCLEOTIDE SEQUENCE [LARGE SCALE GENOMIC DNA]</scope>
    <source>
        <strain evidence="2 3">Mal33</strain>
    </source>
</reference>
<dbReference type="Proteomes" id="UP000316770">
    <property type="component" value="Chromosome"/>
</dbReference>
<dbReference type="Pfam" id="PF01370">
    <property type="entry name" value="Epimerase"/>
    <property type="match status" value="1"/>
</dbReference>
<dbReference type="Gene3D" id="3.40.50.720">
    <property type="entry name" value="NAD(P)-binding Rossmann-like Domain"/>
    <property type="match status" value="1"/>
</dbReference>
<dbReference type="SUPFAM" id="SSF51735">
    <property type="entry name" value="NAD(P)-binding Rossmann-fold domains"/>
    <property type="match status" value="1"/>
</dbReference>
<name>A0A518IW05_9BACT</name>
<dbReference type="AlphaFoldDB" id="A0A518IW05"/>
<accession>A0A518IW05</accession>
<dbReference type="GO" id="GO:0004029">
    <property type="term" value="F:aldehyde dehydrogenase (NAD+) activity"/>
    <property type="evidence" value="ECO:0007669"/>
    <property type="project" value="TreeGrafter"/>
</dbReference>
<evidence type="ECO:0000259" key="1">
    <source>
        <dbReference type="Pfam" id="PF01370"/>
    </source>
</evidence>
<proteinExistence type="predicted"/>
<dbReference type="InterPro" id="IPR036291">
    <property type="entry name" value="NAD(P)-bd_dom_sf"/>
</dbReference>
<dbReference type="RefSeq" id="WP_197452664.1">
    <property type="nucleotide sequence ID" value="NZ_CP036318.1"/>
</dbReference>
<dbReference type="InterPro" id="IPR001509">
    <property type="entry name" value="Epimerase_deHydtase"/>
</dbReference>
<dbReference type="CDD" id="cd05266">
    <property type="entry name" value="SDR_a4"/>
    <property type="match status" value="1"/>
</dbReference>
<evidence type="ECO:0000313" key="3">
    <source>
        <dbReference type="Proteomes" id="UP000316770"/>
    </source>
</evidence>